<proteinExistence type="predicted"/>
<accession>A0A1Q4LJY7</accession>
<evidence type="ECO:0000256" key="1">
    <source>
        <dbReference type="SAM" id="SignalP"/>
    </source>
</evidence>
<keyword evidence="1" id="KW-0732">Signal</keyword>
<protein>
    <submittedName>
        <fullName evidence="2">Uncharacterized protein</fullName>
    </submittedName>
</protein>
<feature type="signal peptide" evidence="1">
    <location>
        <begin position="1"/>
        <end position="27"/>
    </location>
</feature>
<dbReference type="EMBL" id="MPON01000001">
    <property type="protein sequence ID" value="OKA42523.1"/>
    <property type="molecule type" value="Genomic_DNA"/>
</dbReference>
<feature type="chain" id="PRO_5013225103" evidence="1">
    <location>
        <begin position="28"/>
        <end position="305"/>
    </location>
</feature>
<dbReference type="AlphaFoldDB" id="A0A1Q4LJY7"/>
<name>A0A1Q4LJY7_BACCE</name>
<sequence length="305" mass="34320">MKNSTIYTKLLFFISLLGLCFSSTVQAEEKHTNVIPVNITTWSEDKNTPDQKLNPLLKTKSAEIQLYHNNGNPIKTNILESSPKTNLYLFAVANYYINKISYRDYYFSETKTENIEAIQKESIRTLEKIAHSTSYTTESFQASRSYHYSFYSGAKLTTTITFSQDSSDADINGKIGSVWDITASHTIKNTVINPPFISWNTQLSVPYSSQLLINYEPDSTMLPLFLFRNLTGFSINSNSLLSENYGSWTLEKNLFNPVPKTAQMNTKIITSNTAGNLGLQLSHTYVRAGGTTHSTGIVSTYIPDR</sequence>
<evidence type="ECO:0000313" key="3">
    <source>
        <dbReference type="Proteomes" id="UP000186535"/>
    </source>
</evidence>
<dbReference type="Proteomes" id="UP000186535">
    <property type="component" value="Unassembled WGS sequence"/>
</dbReference>
<evidence type="ECO:0000313" key="2">
    <source>
        <dbReference type="EMBL" id="OKA42523.1"/>
    </source>
</evidence>
<comment type="caution">
    <text evidence="2">The sequence shown here is derived from an EMBL/GenBank/DDBJ whole genome shotgun (WGS) entry which is preliminary data.</text>
</comment>
<organism evidence="2 3">
    <name type="scientific">Bacillus cereus</name>
    <dbReference type="NCBI Taxonomy" id="1396"/>
    <lineage>
        <taxon>Bacteria</taxon>
        <taxon>Bacillati</taxon>
        <taxon>Bacillota</taxon>
        <taxon>Bacilli</taxon>
        <taxon>Bacillales</taxon>
        <taxon>Bacillaceae</taxon>
        <taxon>Bacillus</taxon>
        <taxon>Bacillus cereus group</taxon>
    </lineage>
</organism>
<gene>
    <name evidence="2" type="ORF">BJR07_11540</name>
</gene>
<reference evidence="2 3" key="1">
    <citation type="submission" date="2016-11" db="EMBL/GenBank/DDBJ databases">
        <title>Identification of Bacillus cereus isolated from egg-white.</title>
        <authorList>
            <person name="Soni A."/>
            <person name="Oey I."/>
            <person name="Silcock P."/>
            <person name="Bremer P."/>
        </authorList>
    </citation>
    <scope>NUCLEOTIDE SEQUENCE [LARGE SCALE GENOMIC DNA]</scope>
    <source>
        <strain evidence="2 3">NZAS03</strain>
    </source>
</reference>
<dbReference type="RefSeq" id="WP_073516810.1">
    <property type="nucleotide sequence ID" value="NZ_MPOM01000002.1"/>
</dbReference>